<evidence type="ECO:0000256" key="3">
    <source>
        <dbReference type="ARBA" id="ARBA00011245"/>
    </source>
</evidence>
<evidence type="ECO:0000256" key="6">
    <source>
        <dbReference type="ARBA" id="ARBA00022759"/>
    </source>
</evidence>
<feature type="region of interest" description="Disordered" evidence="12">
    <location>
        <begin position="80"/>
        <end position="103"/>
    </location>
</feature>
<evidence type="ECO:0000259" key="13">
    <source>
        <dbReference type="PROSITE" id="PS51959"/>
    </source>
</evidence>
<dbReference type="PANTHER" id="PTHR12439:SF32">
    <property type="entry name" value="URIDYLATE-SPECIFIC ENDORIBONUCLEASE B"/>
    <property type="match status" value="1"/>
</dbReference>
<keyword evidence="4 11" id="KW-0540">Nuclease</keyword>
<evidence type="ECO:0000256" key="9">
    <source>
        <dbReference type="ARBA" id="ARBA00023211"/>
    </source>
</evidence>
<dbReference type="GO" id="GO:0046872">
    <property type="term" value="F:metal ion binding"/>
    <property type="evidence" value="ECO:0007669"/>
    <property type="project" value="UniProtKB-UniRule"/>
</dbReference>
<keyword evidence="5 11" id="KW-0479">Metal-binding</keyword>
<evidence type="ECO:0000256" key="1">
    <source>
        <dbReference type="ARBA" id="ARBA00001936"/>
    </source>
</evidence>
<comment type="cofactor">
    <cofactor evidence="1 11">
        <name>Mn(2+)</name>
        <dbReference type="ChEBI" id="CHEBI:29035"/>
    </cofactor>
</comment>
<dbReference type="AlphaFoldDB" id="A0AA47N7C7"/>
<evidence type="ECO:0000256" key="11">
    <source>
        <dbReference type="RuleBase" id="RU367085"/>
    </source>
</evidence>
<dbReference type="Pfam" id="PF09412">
    <property type="entry name" value="XendoU"/>
    <property type="match status" value="1"/>
</dbReference>
<evidence type="ECO:0000313" key="14">
    <source>
        <dbReference type="EMBL" id="KAK0152936.1"/>
    </source>
</evidence>
<dbReference type="SUPFAM" id="SSF142877">
    <property type="entry name" value="EndoU-like"/>
    <property type="match status" value="1"/>
</dbReference>
<dbReference type="GO" id="GO:0016787">
    <property type="term" value="F:hydrolase activity"/>
    <property type="evidence" value="ECO:0007669"/>
    <property type="project" value="UniProtKB-KW"/>
</dbReference>
<name>A0AA47N7C7_MERPO</name>
<dbReference type="PANTHER" id="PTHR12439">
    <property type="entry name" value="PLACENTAL PROTEIN 11-RELATED"/>
    <property type="match status" value="1"/>
</dbReference>
<feature type="domain" description="EndoU" evidence="13">
    <location>
        <begin position="110"/>
        <end position="383"/>
    </location>
</feature>
<keyword evidence="10" id="KW-0456">Lyase</keyword>
<dbReference type="PROSITE" id="PS51959">
    <property type="entry name" value="ENDOU"/>
    <property type="match status" value="1"/>
</dbReference>
<evidence type="ECO:0000256" key="2">
    <source>
        <dbReference type="ARBA" id="ARBA00010168"/>
    </source>
</evidence>
<comment type="subunit">
    <text evidence="3 11">Monomer.</text>
</comment>
<keyword evidence="9 11" id="KW-0464">Manganese</keyword>
<dbReference type="InterPro" id="IPR037227">
    <property type="entry name" value="EndoU-like"/>
</dbReference>
<keyword evidence="7 11" id="KW-0378">Hydrolase</keyword>
<dbReference type="GO" id="GO:0004521">
    <property type="term" value="F:RNA endonuclease activity"/>
    <property type="evidence" value="ECO:0007669"/>
    <property type="project" value="UniProtKB-UniRule"/>
</dbReference>
<keyword evidence="15" id="KW-1185">Reference proteome</keyword>
<evidence type="ECO:0000256" key="8">
    <source>
        <dbReference type="ARBA" id="ARBA00022884"/>
    </source>
</evidence>
<dbReference type="InterPro" id="IPR018998">
    <property type="entry name" value="EndoU_C"/>
</dbReference>
<evidence type="ECO:0000313" key="15">
    <source>
        <dbReference type="Proteomes" id="UP001174136"/>
    </source>
</evidence>
<keyword evidence="8 11" id="KW-0694">RNA-binding</keyword>
<gene>
    <name evidence="14" type="primary">endoub</name>
    <name evidence="14" type="ORF">N1851_005400</name>
</gene>
<dbReference type="CDD" id="cd21159">
    <property type="entry name" value="XendoU"/>
    <property type="match status" value="1"/>
</dbReference>
<evidence type="ECO:0000256" key="4">
    <source>
        <dbReference type="ARBA" id="ARBA00022722"/>
    </source>
</evidence>
<keyword evidence="6 11" id="KW-0255">Endonuclease</keyword>
<dbReference type="InterPro" id="IPR039787">
    <property type="entry name" value="ENDOU"/>
</dbReference>
<evidence type="ECO:0000256" key="10">
    <source>
        <dbReference type="ARBA" id="ARBA00023239"/>
    </source>
</evidence>
<evidence type="ECO:0000256" key="12">
    <source>
        <dbReference type="SAM" id="MobiDB-lite"/>
    </source>
</evidence>
<organism evidence="14 15">
    <name type="scientific">Merluccius polli</name>
    <name type="common">Benguela hake</name>
    <name type="synonym">Merluccius cadenati</name>
    <dbReference type="NCBI Taxonomy" id="89951"/>
    <lineage>
        <taxon>Eukaryota</taxon>
        <taxon>Metazoa</taxon>
        <taxon>Chordata</taxon>
        <taxon>Craniata</taxon>
        <taxon>Vertebrata</taxon>
        <taxon>Euteleostomi</taxon>
        <taxon>Actinopterygii</taxon>
        <taxon>Neopterygii</taxon>
        <taxon>Teleostei</taxon>
        <taxon>Neoteleostei</taxon>
        <taxon>Acanthomorphata</taxon>
        <taxon>Zeiogadaria</taxon>
        <taxon>Gadariae</taxon>
        <taxon>Gadiformes</taxon>
        <taxon>Gadoidei</taxon>
        <taxon>Merlucciidae</taxon>
        <taxon>Merluccius</taxon>
    </lineage>
</organism>
<proteinExistence type="inferred from homology"/>
<comment type="catalytic activity">
    <reaction evidence="11">
        <text>ribonucleotidyl-uridine-RNA = a 5'-end dephospho-uridine-RNA + a 3'-end 2',3'-cyclophospho-ribonucleotide-RNA</text>
        <dbReference type="Rhea" id="RHEA:67792"/>
        <dbReference type="Rhea" id="RHEA-COMP:10464"/>
        <dbReference type="Rhea" id="RHEA-COMP:17354"/>
        <dbReference type="Rhea" id="RHEA-COMP:17356"/>
        <dbReference type="ChEBI" id="CHEBI:83064"/>
        <dbReference type="ChEBI" id="CHEBI:173117"/>
        <dbReference type="ChEBI" id="CHEBI:173224"/>
    </reaction>
</comment>
<sequence length="389" mass="44108">MQRCDAWLMVSMPNAEFAEIGSSILGSSSPPVEVSLGKTLNPKLPWMLCISLCITCVIMKRLKNQYDKISPAAGVQTRTALSSTTVQSTEAPPSSKQSDRLRGQDIMVESDRELSSMAQALWDNDVNRLQPGKDYRISLQGKAGEMAMNDDNDGAGFPLFTFVDENIFKKETFLAFISLLDNYVSDTGEPEIVTPEEEAENHKFLDSLVQTPTMKIAHKYLVEKHLSPENEKDFKKQLYRIWFELYARKGSSRPDSSGFEHVFVGETRGGRTVIGFHNWIQLYLQEKLGHIDYKGYSVNANSPQPDENKHIMALQFSWKNGIKPKGSIFIGVSPEFEFALYTLCFLSSPNEHVKVQFSLYDVEIVCHHYNQKHIGTTYPMLVRYQNPTH</sequence>
<feature type="compositionally biased region" description="Polar residues" evidence="12">
    <location>
        <begin position="80"/>
        <end position="96"/>
    </location>
</feature>
<evidence type="ECO:0000256" key="5">
    <source>
        <dbReference type="ARBA" id="ARBA00022723"/>
    </source>
</evidence>
<dbReference type="EMBL" id="JAOPHQ010000878">
    <property type="protein sequence ID" value="KAK0152936.1"/>
    <property type="molecule type" value="Genomic_DNA"/>
</dbReference>
<comment type="caution">
    <text evidence="14">The sequence shown here is derived from an EMBL/GenBank/DDBJ whole genome shotgun (WGS) entry which is preliminary data.</text>
</comment>
<dbReference type="GO" id="GO:0003723">
    <property type="term" value="F:RNA binding"/>
    <property type="evidence" value="ECO:0007669"/>
    <property type="project" value="UniProtKB-UniRule"/>
</dbReference>
<dbReference type="GO" id="GO:0016829">
    <property type="term" value="F:lyase activity"/>
    <property type="evidence" value="ECO:0007669"/>
    <property type="project" value="UniProtKB-KW"/>
</dbReference>
<comment type="similarity">
    <text evidence="2 11">Belongs to the ENDOU family.</text>
</comment>
<protein>
    <recommendedName>
        <fullName evidence="11">Uridylate-specific endoribonuclease</fullName>
        <ecNumber evidence="11">4.6.1.-</ecNumber>
    </recommendedName>
</protein>
<dbReference type="EC" id="4.6.1.-" evidence="11"/>
<reference evidence="14" key="1">
    <citation type="journal article" date="2023" name="Front. Mar. Sci.">
        <title>A new Merluccius polli reference genome to investigate the effects of global change in West African waters.</title>
        <authorList>
            <person name="Mateo J.L."/>
            <person name="Blanco-Fernandez C."/>
            <person name="Garcia-Vazquez E."/>
            <person name="Machado-Schiaffino G."/>
        </authorList>
    </citation>
    <scope>NUCLEOTIDE SEQUENCE</scope>
    <source>
        <strain evidence="14">C29</strain>
        <tissue evidence="14">Fin</tissue>
    </source>
</reference>
<dbReference type="Proteomes" id="UP001174136">
    <property type="component" value="Unassembled WGS sequence"/>
</dbReference>
<evidence type="ECO:0000256" key="7">
    <source>
        <dbReference type="ARBA" id="ARBA00022801"/>
    </source>
</evidence>
<accession>A0AA47N7C7</accession>